<feature type="region of interest" description="Disordered" evidence="1">
    <location>
        <begin position="1"/>
        <end position="46"/>
    </location>
</feature>
<dbReference type="AlphaFoldDB" id="A0A9N7VE12"/>
<gene>
    <name evidence="2" type="ORF">PLEPLA_LOCUS35359</name>
</gene>
<sequence length="126" mass="13831">MGTKWQPIDRPFSTLKSEPGEDLDGGAGVAGMVSVGMPERGGEGDQQEMELEVVQAITVPVFQTREVVHSGGVTRNIQAICKTSVPLMELVLLVLMMERPVQVRLQPGQHPLRCFPHTQHTNMTPM</sequence>
<evidence type="ECO:0000313" key="3">
    <source>
        <dbReference type="Proteomes" id="UP001153269"/>
    </source>
</evidence>
<keyword evidence="3" id="KW-1185">Reference proteome</keyword>
<protein>
    <submittedName>
        <fullName evidence="2">Uncharacterized protein</fullName>
    </submittedName>
</protein>
<evidence type="ECO:0000256" key="1">
    <source>
        <dbReference type="SAM" id="MobiDB-lite"/>
    </source>
</evidence>
<dbReference type="Proteomes" id="UP001153269">
    <property type="component" value="Unassembled WGS sequence"/>
</dbReference>
<dbReference type="EMBL" id="CADEAL010003955">
    <property type="protein sequence ID" value="CAB1447682.1"/>
    <property type="molecule type" value="Genomic_DNA"/>
</dbReference>
<proteinExistence type="predicted"/>
<reference evidence="2" key="1">
    <citation type="submission" date="2020-03" db="EMBL/GenBank/DDBJ databases">
        <authorList>
            <person name="Weist P."/>
        </authorList>
    </citation>
    <scope>NUCLEOTIDE SEQUENCE</scope>
</reference>
<evidence type="ECO:0000313" key="2">
    <source>
        <dbReference type="EMBL" id="CAB1447682.1"/>
    </source>
</evidence>
<organism evidence="2 3">
    <name type="scientific">Pleuronectes platessa</name>
    <name type="common">European plaice</name>
    <dbReference type="NCBI Taxonomy" id="8262"/>
    <lineage>
        <taxon>Eukaryota</taxon>
        <taxon>Metazoa</taxon>
        <taxon>Chordata</taxon>
        <taxon>Craniata</taxon>
        <taxon>Vertebrata</taxon>
        <taxon>Euteleostomi</taxon>
        <taxon>Actinopterygii</taxon>
        <taxon>Neopterygii</taxon>
        <taxon>Teleostei</taxon>
        <taxon>Neoteleostei</taxon>
        <taxon>Acanthomorphata</taxon>
        <taxon>Carangaria</taxon>
        <taxon>Pleuronectiformes</taxon>
        <taxon>Pleuronectoidei</taxon>
        <taxon>Pleuronectidae</taxon>
        <taxon>Pleuronectes</taxon>
    </lineage>
</organism>
<comment type="caution">
    <text evidence="2">The sequence shown here is derived from an EMBL/GenBank/DDBJ whole genome shotgun (WGS) entry which is preliminary data.</text>
</comment>
<accession>A0A9N7VE12</accession>
<name>A0A9N7VE12_PLEPL</name>